<dbReference type="GO" id="GO:0003723">
    <property type="term" value="F:RNA binding"/>
    <property type="evidence" value="ECO:0007669"/>
    <property type="project" value="UniProtKB-UniRule"/>
</dbReference>
<feature type="domain" description="CRM" evidence="4">
    <location>
        <begin position="128"/>
        <end position="227"/>
    </location>
</feature>
<protein>
    <recommendedName>
        <fullName evidence="4">CRM domain-containing protein</fullName>
    </recommendedName>
</protein>
<dbReference type="PANTHER" id="PTHR47714:SF2">
    <property type="entry name" value="CRM DOMAIN-CONTAINING PROTEIN"/>
    <property type="match status" value="1"/>
</dbReference>
<dbReference type="EMBL" id="LR031873">
    <property type="protein sequence ID" value="VDD12449.1"/>
    <property type="molecule type" value="Genomic_DNA"/>
</dbReference>
<proteinExistence type="predicted"/>
<dbReference type="PROSITE" id="PS51295">
    <property type="entry name" value="CRM"/>
    <property type="match status" value="1"/>
</dbReference>
<dbReference type="AlphaFoldDB" id="A0A3P6CYP7"/>
<feature type="region of interest" description="Disordered" evidence="3">
    <location>
        <begin position="81"/>
        <end position="108"/>
    </location>
</feature>
<name>A0A3P6CYP7_BRAOL</name>
<reference evidence="5" key="1">
    <citation type="submission" date="2018-11" db="EMBL/GenBank/DDBJ databases">
        <authorList>
            <consortium name="Genoscope - CEA"/>
            <person name="William W."/>
        </authorList>
    </citation>
    <scope>NUCLEOTIDE SEQUENCE</scope>
</reference>
<dbReference type="Gene3D" id="3.30.110.60">
    <property type="entry name" value="YhbY-like"/>
    <property type="match status" value="1"/>
</dbReference>
<evidence type="ECO:0000256" key="1">
    <source>
        <dbReference type="ARBA" id="ARBA00022884"/>
    </source>
</evidence>
<dbReference type="SMR" id="A0A3P6CYP7"/>
<evidence type="ECO:0000313" key="5">
    <source>
        <dbReference type="EMBL" id="VDD12449.1"/>
    </source>
</evidence>
<evidence type="ECO:0000256" key="3">
    <source>
        <dbReference type="SAM" id="MobiDB-lite"/>
    </source>
</evidence>
<sequence length="230" mass="25547">MKTAKPSTLTYLIQQHLVRHAKPKSPVCLFRRIISTPNQQRGFRSLFFFSSISSSLPLQCPHTSLSSLLVPKYLSSACEPEQDKDNVSLPSHSAKNDEDEEDGSDRTLVSTREIRRSSEEVMAESSPMKLTVREKKKLASYAHSLGEKLKCQLVGKSGVTDSVVFSVLETLEKNELLKVKIHRTCPGTLEDMILHLEEATGSVVVGKIGRTVILYRPSPTKLIAKGEVVE</sequence>
<dbReference type="SUPFAM" id="SSF75471">
    <property type="entry name" value="YhbY-like"/>
    <property type="match status" value="1"/>
</dbReference>
<evidence type="ECO:0000259" key="4">
    <source>
        <dbReference type="PROSITE" id="PS51295"/>
    </source>
</evidence>
<organism evidence="5">
    <name type="scientific">Brassica oleracea</name>
    <name type="common">Wild cabbage</name>
    <dbReference type="NCBI Taxonomy" id="3712"/>
    <lineage>
        <taxon>Eukaryota</taxon>
        <taxon>Viridiplantae</taxon>
        <taxon>Streptophyta</taxon>
        <taxon>Embryophyta</taxon>
        <taxon>Tracheophyta</taxon>
        <taxon>Spermatophyta</taxon>
        <taxon>Magnoliopsida</taxon>
        <taxon>eudicotyledons</taxon>
        <taxon>Gunneridae</taxon>
        <taxon>Pentapetalae</taxon>
        <taxon>rosids</taxon>
        <taxon>malvids</taxon>
        <taxon>Brassicales</taxon>
        <taxon>Brassicaceae</taxon>
        <taxon>Brassiceae</taxon>
        <taxon>Brassica</taxon>
    </lineage>
</organism>
<dbReference type="FunFam" id="3.30.110.60:FF:000004">
    <property type="entry name" value="RNA-binding CRS1 / YhbY (CRM) domain protein"/>
    <property type="match status" value="1"/>
</dbReference>
<dbReference type="PANTHER" id="PTHR47714">
    <property type="entry name" value="CRS1/YHBY DOMAIN CONTAINING PROTEIN, EXPRESSED"/>
    <property type="match status" value="1"/>
</dbReference>
<accession>A0A3P6CYP7</accession>
<gene>
    <name evidence="5" type="ORF">BOLC4T26655H</name>
</gene>
<evidence type="ECO:0000256" key="2">
    <source>
        <dbReference type="PROSITE-ProRule" id="PRU00626"/>
    </source>
</evidence>
<dbReference type="InterPro" id="IPR001890">
    <property type="entry name" value="RNA-binding_CRM"/>
</dbReference>
<dbReference type="GO" id="GO:0009507">
    <property type="term" value="C:chloroplast"/>
    <property type="evidence" value="ECO:0007669"/>
    <property type="project" value="TreeGrafter"/>
</dbReference>
<dbReference type="SMART" id="SM01103">
    <property type="entry name" value="CRS1_YhbY"/>
    <property type="match status" value="1"/>
</dbReference>
<dbReference type="InterPro" id="IPR035920">
    <property type="entry name" value="YhbY-like_sf"/>
</dbReference>
<dbReference type="Pfam" id="PF01985">
    <property type="entry name" value="CRS1_YhbY"/>
    <property type="match status" value="1"/>
</dbReference>
<keyword evidence="1 2" id="KW-0694">RNA-binding</keyword>